<evidence type="ECO:0000313" key="6">
    <source>
        <dbReference type="EMBL" id="KDO33368.1"/>
    </source>
</evidence>
<evidence type="ECO:0000256" key="3">
    <source>
        <dbReference type="ARBA" id="ARBA00022737"/>
    </source>
</evidence>
<protein>
    <recommendedName>
        <fullName evidence="8">LNR domain-containing protein</fullName>
    </recommendedName>
</protein>
<keyword evidence="5" id="KW-0812">Transmembrane</keyword>
<sequence length="677" mass="75242">MPRSRSSVRRESGILRAGPRGLPSSHFSGVGWHMNDRVSSVIEFMTHPTTLRRLSTSLQQQISDLKTRLYKALMRFPVLLFISTVHSVSPGFYFAFAVLHAAAIVHYKSPVIRTFVSLRDSVSKRVSPFGANDPKTKRRHAALVSEAFVLGSHLCNLVSFSYQGKRMADRTTDPTLSFVFGIGVATYALGSPWLLFQTNSFLRRTSLLAFSCAFGFLLSTVLSTLLFLSSMLAFFLDTASSDGINYYEWQTKMILFNRYVVVSSFGDLVVKLLPHATSYMTLELLAHSLDHAIHIPAAKLRPIQAKWVPPQRLNGRRTFGFTFIVKRYPKLWDFDFSKRYALKSYLVVCMLWGLTIAVVAVTSTWCRAPCPPECKLQVTSWFSSSCDCVFYRLNCAQQQLLGRTIASAIPPSIGASLFFLNVVRCALPDGPTPELFARFPNLFGLAIEFSNLSEWAIPPTAIPQTLMQLELRHSSLASVPTVLRDLAPLPNLLHLALVGSQIAHVPQSVWATWAKQLVRLSLSEARLTNVSMFGTATSAIPWPRLVHLDLSFNAIDEIPMSALINCSSLEILSLDHNRVTALPKRLVLGRPDLAIQLRYNPLVWETPGTGVPANVQLRGSTYCNLTNNPTNCAQGSSCGCIDWIDLCDPTCFTEACNFDSGECASYGFNHSNPLIWP</sequence>
<feature type="transmembrane region" description="Helical" evidence="5">
    <location>
        <begin position="176"/>
        <end position="196"/>
    </location>
</feature>
<feature type="transmembrane region" description="Helical" evidence="5">
    <location>
        <begin position="78"/>
        <end position="105"/>
    </location>
</feature>
<evidence type="ECO:0000256" key="4">
    <source>
        <dbReference type="SAM" id="MobiDB-lite"/>
    </source>
</evidence>
<name>A0A067CS85_SAPPC</name>
<keyword evidence="5" id="KW-0472">Membrane</keyword>
<keyword evidence="1" id="KW-0433">Leucine-rich repeat</keyword>
<dbReference type="RefSeq" id="XP_012196116.1">
    <property type="nucleotide sequence ID" value="XM_012340726.1"/>
</dbReference>
<gene>
    <name evidence="6" type="ORF">SPRG_02175</name>
</gene>
<organism evidence="6 7">
    <name type="scientific">Saprolegnia parasitica (strain CBS 223.65)</name>
    <dbReference type="NCBI Taxonomy" id="695850"/>
    <lineage>
        <taxon>Eukaryota</taxon>
        <taxon>Sar</taxon>
        <taxon>Stramenopiles</taxon>
        <taxon>Oomycota</taxon>
        <taxon>Saprolegniomycetes</taxon>
        <taxon>Saprolegniales</taxon>
        <taxon>Saprolegniaceae</taxon>
        <taxon>Saprolegnia</taxon>
    </lineage>
</organism>
<dbReference type="InterPro" id="IPR003591">
    <property type="entry name" value="Leu-rich_rpt_typical-subtyp"/>
</dbReference>
<dbReference type="Gene3D" id="3.80.10.10">
    <property type="entry name" value="Ribonuclease Inhibitor"/>
    <property type="match status" value="1"/>
</dbReference>
<feature type="region of interest" description="Disordered" evidence="4">
    <location>
        <begin position="1"/>
        <end position="20"/>
    </location>
</feature>
<dbReference type="InterPro" id="IPR001611">
    <property type="entry name" value="Leu-rich_rpt"/>
</dbReference>
<dbReference type="SMART" id="SM00369">
    <property type="entry name" value="LRR_TYP"/>
    <property type="match status" value="3"/>
</dbReference>
<dbReference type="PROSITE" id="PS51450">
    <property type="entry name" value="LRR"/>
    <property type="match status" value="1"/>
</dbReference>
<proteinExistence type="predicted"/>
<dbReference type="VEuPathDB" id="FungiDB:SPRG_02175"/>
<evidence type="ECO:0000256" key="5">
    <source>
        <dbReference type="SAM" id="Phobius"/>
    </source>
</evidence>
<keyword evidence="3" id="KW-0677">Repeat</keyword>
<dbReference type="SUPFAM" id="SSF52058">
    <property type="entry name" value="L domain-like"/>
    <property type="match status" value="1"/>
</dbReference>
<dbReference type="InterPro" id="IPR050328">
    <property type="entry name" value="Dev_Immune_Receptor"/>
</dbReference>
<dbReference type="STRING" id="695850.A0A067CS85"/>
<dbReference type="KEGG" id="spar:SPRG_02175"/>
<keyword evidence="2" id="KW-0732">Signal</keyword>
<dbReference type="GeneID" id="24124738"/>
<reference evidence="6 7" key="1">
    <citation type="journal article" date="2013" name="PLoS Genet.">
        <title>Distinctive expansion of potential virulence genes in the genome of the oomycete fish pathogen Saprolegnia parasitica.</title>
        <authorList>
            <person name="Jiang R.H."/>
            <person name="de Bruijn I."/>
            <person name="Haas B.J."/>
            <person name="Belmonte R."/>
            <person name="Lobach L."/>
            <person name="Christie J."/>
            <person name="van den Ackerveken G."/>
            <person name="Bottin A."/>
            <person name="Bulone V."/>
            <person name="Diaz-Moreno S.M."/>
            <person name="Dumas B."/>
            <person name="Fan L."/>
            <person name="Gaulin E."/>
            <person name="Govers F."/>
            <person name="Grenville-Briggs L.J."/>
            <person name="Horner N.R."/>
            <person name="Levin J.Z."/>
            <person name="Mammella M."/>
            <person name="Meijer H.J."/>
            <person name="Morris P."/>
            <person name="Nusbaum C."/>
            <person name="Oome S."/>
            <person name="Phillips A.J."/>
            <person name="van Rooyen D."/>
            <person name="Rzeszutek E."/>
            <person name="Saraiva M."/>
            <person name="Secombes C.J."/>
            <person name="Seidl M.F."/>
            <person name="Snel B."/>
            <person name="Stassen J.H."/>
            <person name="Sykes S."/>
            <person name="Tripathy S."/>
            <person name="van den Berg H."/>
            <person name="Vega-Arreguin J.C."/>
            <person name="Wawra S."/>
            <person name="Young S.K."/>
            <person name="Zeng Q."/>
            <person name="Dieguez-Uribeondo J."/>
            <person name="Russ C."/>
            <person name="Tyler B.M."/>
            <person name="van West P."/>
        </authorList>
    </citation>
    <scope>NUCLEOTIDE SEQUENCE [LARGE SCALE GENOMIC DNA]</scope>
    <source>
        <strain evidence="6 7">CBS 223.65</strain>
    </source>
</reference>
<keyword evidence="7" id="KW-1185">Reference proteome</keyword>
<feature type="transmembrane region" description="Helical" evidence="5">
    <location>
        <begin position="208"/>
        <end position="236"/>
    </location>
</feature>
<dbReference type="PANTHER" id="PTHR24373:SF275">
    <property type="entry name" value="TIR DOMAIN-CONTAINING PROTEIN"/>
    <property type="match status" value="1"/>
</dbReference>
<accession>A0A067CS85</accession>
<dbReference type="Pfam" id="PF13855">
    <property type="entry name" value="LRR_8"/>
    <property type="match status" value="1"/>
</dbReference>
<dbReference type="OMA" id="DHAIHIP"/>
<evidence type="ECO:0000256" key="2">
    <source>
        <dbReference type="ARBA" id="ARBA00022729"/>
    </source>
</evidence>
<dbReference type="AlphaFoldDB" id="A0A067CS85"/>
<feature type="transmembrane region" description="Helical" evidence="5">
    <location>
        <begin position="345"/>
        <end position="365"/>
    </location>
</feature>
<evidence type="ECO:0000313" key="7">
    <source>
        <dbReference type="Proteomes" id="UP000030745"/>
    </source>
</evidence>
<dbReference type="InterPro" id="IPR032675">
    <property type="entry name" value="LRR_dom_sf"/>
</dbReference>
<evidence type="ECO:0008006" key="8">
    <source>
        <dbReference type="Google" id="ProtNLM"/>
    </source>
</evidence>
<dbReference type="EMBL" id="KK583193">
    <property type="protein sequence ID" value="KDO33368.1"/>
    <property type="molecule type" value="Genomic_DNA"/>
</dbReference>
<keyword evidence="5" id="KW-1133">Transmembrane helix</keyword>
<dbReference type="PANTHER" id="PTHR24373">
    <property type="entry name" value="SLIT RELATED LEUCINE-RICH REPEAT NEURONAL PROTEIN"/>
    <property type="match status" value="1"/>
</dbReference>
<evidence type="ECO:0000256" key="1">
    <source>
        <dbReference type="ARBA" id="ARBA00022614"/>
    </source>
</evidence>
<dbReference type="OrthoDB" id="74216at2759"/>
<dbReference type="Proteomes" id="UP000030745">
    <property type="component" value="Unassembled WGS sequence"/>
</dbReference>